<dbReference type="NCBIfam" id="TIGR03241">
    <property type="entry name" value="arg_catab_astB"/>
    <property type="match status" value="1"/>
</dbReference>
<dbReference type="Proteomes" id="UP000595663">
    <property type="component" value="Chromosome"/>
</dbReference>
<comment type="similarity">
    <text evidence="3">Belongs to the succinylarginine dihydrolase family.</text>
</comment>
<reference evidence="5 6" key="1">
    <citation type="journal article" date="2008" name="Int. J. Syst. Evol. Microbiol.">
        <title>Amphritea japonica sp. nov. and Amphritea balenae sp. nov., isolated from the sediment adjacent to sperm whale carcasses off Kagoshima, Japan.</title>
        <authorList>
            <person name="Miyazaki M."/>
            <person name="Nogi Y."/>
            <person name="Fujiwara Y."/>
            <person name="Kawato M."/>
            <person name="Nagahama T."/>
            <person name="Kubokawa K."/>
            <person name="Horikoshi K."/>
        </authorList>
    </citation>
    <scope>NUCLEOTIDE SEQUENCE [LARGE SCALE GENOMIC DNA]</scope>
    <source>
        <strain evidence="5 6">ATCC BAA-1530</strain>
    </source>
</reference>
<dbReference type="NCBIfam" id="NF009789">
    <property type="entry name" value="PRK13281.1"/>
    <property type="match status" value="1"/>
</dbReference>
<evidence type="ECO:0000256" key="1">
    <source>
        <dbReference type="ARBA" id="ARBA00022503"/>
    </source>
</evidence>
<dbReference type="UniPathway" id="UPA00185">
    <property type="reaction ID" value="UER00280"/>
</dbReference>
<organism evidence="5 6">
    <name type="scientific">Amphritea japonica ATCC BAA-1530</name>
    <dbReference type="NCBI Taxonomy" id="1278309"/>
    <lineage>
        <taxon>Bacteria</taxon>
        <taxon>Pseudomonadati</taxon>
        <taxon>Pseudomonadota</taxon>
        <taxon>Gammaproteobacteria</taxon>
        <taxon>Oceanospirillales</taxon>
        <taxon>Oceanospirillaceae</taxon>
        <taxon>Amphritea</taxon>
    </lineage>
</organism>
<dbReference type="PANTHER" id="PTHR30420">
    <property type="entry name" value="N-SUCCINYLARGININE DIHYDROLASE"/>
    <property type="match status" value="1"/>
</dbReference>
<evidence type="ECO:0000313" key="6">
    <source>
        <dbReference type="Proteomes" id="UP000595663"/>
    </source>
</evidence>
<feature type="binding site" evidence="3">
    <location>
        <position position="110"/>
    </location>
    <ligand>
        <name>substrate</name>
    </ligand>
</feature>
<feature type="active site" description="Nucleophile" evidence="3">
    <location>
        <position position="372"/>
    </location>
</feature>
<feature type="binding site" evidence="3">
    <location>
        <begin position="19"/>
        <end position="28"/>
    </location>
    <ligand>
        <name>substrate</name>
    </ligand>
</feature>
<keyword evidence="1 3" id="KW-0056">Arginine metabolism</keyword>
<dbReference type="InterPro" id="IPR037031">
    <property type="entry name" value="AstB_sf"/>
</dbReference>
<dbReference type="AlphaFoldDB" id="A0A7R6P8Z3"/>
<dbReference type="RefSeq" id="WP_019621072.1">
    <property type="nucleotide sequence ID" value="NZ_AP014545.1"/>
</dbReference>
<feature type="active site" evidence="3">
    <location>
        <position position="247"/>
    </location>
</feature>
<feature type="binding site" evidence="3">
    <location>
        <position position="211"/>
    </location>
    <ligand>
        <name>substrate</name>
    </ligand>
</feature>
<keyword evidence="6" id="KW-1185">Reference proteome</keyword>
<evidence type="ECO:0000256" key="3">
    <source>
        <dbReference type="HAMAP-Rule" id="MF_01172"/>
    </source>
</evidence>
<dbReference type="Pfam" id="PF04996">
    <property type="entry name" value="AstB"/>
    <property type="match status" value="1"/>
</dbReference>
<evidence type="ECO:0000256" key="2">
    <source>
        <dbReference type="ARBA" id="ARBA00022801"/>
    </source>
</evidence>
<comment type="pathway">
    <text evidence="3">Amino-acid degradation; L-arginine degradation via AST pathway; L-glutamate and succinate from L-arginine: step 2/5.</text>
</comment>
<dbReference type="Gene3D" id="3.75.10.20">
    <property type="entry name" value="Succinylarginine dihydrolase"/>
    <property type="match status" value="1"/>
</dbReference>
<keyword evidence="2 3" id="KW-0378">Hydrolase</keyword>
<dbReference type="GO" id="GO:0019545">
    <property type="term" value="P:L-arginine catabolic process to succinate"/>
    <property type="evidence" value="ECO:0007669"/>
    <property type="project" value="UniProtKB-UniRule"/>
</dbReference>
<proteinExistence type="inferred from homology"/>
<gene>
    <name evidence="3 5" type="primary">astB</name>
    <name evidence="5" type="ORF">AMJAP_0157</name>
</gene>
<feature type="active site" evidence="3">
    <location>
        <position position="174"/>
    </location>
</feature>
<dbReference type="HAMAP" id="MF_01172">
    <property type="entry name" value="AstB"/>
    <property type="match status" value="1"/>
</dbReference>
<dbReference type="GO" id="GO:0009015">
    <property type="term" value="F:N-succinylarginine dihydrolase activity"/>
    <property type="evidence" value="ECO:0007669"/>
    <property type="project" value="UniProtKB-UniRule"/>
</dbReference>
<evidence type="ECO:0000256" key="4">
    <source>
        <dbReference type="NCBIfam" id="TIGR03241"/>
    </source>
</evidence>
<comment type="subunit">
    <text evidence="3">Homodimer.</text>
</comment>
<comment type="catalytic activity">
    <reaction evidence="3">
        <text>N(2)-succinyl-L-arginine + 2 H2O + 2 H(+) = N(2)-succinyl-L-ornithine + 2 NH4(+) + CO2</text>
        <dbReference type="Rhea" id="RHEA:19533"/>
        <dbReference type="ChEBI" id="CHEBI:15377"/>
        <dbReference type="ChEBI" id="CHEBI:15378"/>
        <dbReference type="ChEBI" id="CHEBI:16526"/>
        <dbReference type="ChEBI" id="CHEBI:28938"/>
        <dbReference type="ChEBI" id="CHEBI:58241"/>
        <dbReference type="ChEBI" id="CHEBI:58514"/>
        <dbReference type="EC" id="3.5.3.23"/>
    </reaction>
</comment>
<name>A0A7R6P8Z3_9GAMM</name>
<dbReference type="KEGG" id="ajp:AMJAP_0157"/>
<feature type="binding site" evidence="3">
    <location>
        <begin position="137"/>
        <end position="138"/>
    </location>
    <ligand>
        <name>substrate</name>
    </ligand>
</feature>
<evidence type="ECO:0000313" key="5">
    <source>
        <dbReference type="EMBL" id="BBB24756.1"/>
    </source>
</evidence>
<feature type="binding site" evidence="3">
    <location>
        <position position="366"/>
    </location>
    <ligand>
        <name>substrate</name>
    </ligand>
</feature>
<dbReference type="OrthoDB" id="248552at2"/>
<comment type="function">
    <text evidence="3">Catalyzes the hydrolysis of N(2)-succinylarginine into N(2)-succinylornithine, ammonia and CO(2).</text>
</comment>
<sequence>MQYQEVNFDGLIGPSHNYAGLSRGNIASDKHRGAVAFPRLAALQGLEKMWRLVQLGQPQGVLPPAPRPDITTLRNLGFSGSTKNIVTQAFSQAPHLLAACYSASTMWAANAATVTASADSSDGKIHFTPANLITTLHRSIEAAFIAPLLQRIFNDPSYFYHHSPLPGQTDFADEGAANHTRLCRNHNQPGINLFVYGRGHDSIAPLIYPARQTYAASEVIARQHMLPANNQLLAQQNPKVIDQGVFHNDVIAVGHRNFLMLHQQALVNQKEQLKALRKQWHQLNPYTSPSLIVTEFGDTQLTVSEAVSSYLFNSQLISMDDQNMRLLAPTNCLQSNRTKQAIEWLIQSDNPVTGVEYIDLTQSMNNGGGPACLRLRVPMSKAELSATHPAVFLDLNLYTRLKNWIEKHYREELRPEDLADPDLPSEIQMALEELALILELPGLYSFQV</sequence>
<dbReference type="EC" id="3.5.3.23" evidence="3 4"/>
<dbReference type="InterPro" id="IPR007079">
    <property type="entry name" value="SuccinylArg_d-Hdrlase_AstB"/>
</dbReference>
<dbReference type="SUPFAM" id="SSF55909">
    <property type="entry name" value="Pentein"/>
    <property type="match status" value="1"/>
</dbReference>
<dbReference type="GO" id="GO:0019544">
    <property type="term" value="P:L-arginine catabolic process to L-glutamate"/>
    <property type="evidence" value="ECO:0007669"/>
    <property type="project" value="UniProtKB-UniRule"/>
</dbReference>
<dbReference type="PANTHER" id="PTHR30420:SF2">
    <property type="entry name" value="N-SUCCINYLARGININE DIHYDROLASE"/>
    <property type="match status" value="1"/>
</dbReference>
<dbReference type="EMBL" id="AP014545">
    <property type="protein sequence ID" value="BBB24756.1"/>
    <property type="molecule type" value="Genomic_DNA"/>
</dbReference>
<protein>
    <recommendedName>
        <fullName evidence="3 4">N-succinylarginine dihydrolase</fullName>
        <ecNumber evidence="3 4">3.5.3.23</ecNumber>
    </recommendedName>
</protein>
<accession>A0A7R6P8Z3</accession>
<feature type="binding site" evidence="3">
    <location>
        <position position="249"/>
    </location>
    <ligand>
        <name>substrate</name>
    </ligand>
</feature>